<evidence type="ECO:0000256" key="5">
    <source>
        <dbReference type="SAM" id="Phobius"/>
    </source>
</evidence>
<feature type="transmembrane region" description="Helical" evidence="5">
    <location>
        <begin position="87"/>
        <end position="114"/>
    </location>
</feature>
<dbReference type="NCBIfam" id="TIGR04033">
    <property type="entry name" value="export_SdpB"/>
    <property type="match status" value="1"/>
</dbReference>
<evidence type="ECO:0000313" key="7">
    <source>
        <dbReference type="EMBL" id="MEK0173094.1"/>
    </source>
</evidence>
<comment type="caution">
    <text evidence="7">The sequence shown here is derived from an EMBL/GenBank/DDBJ whole genome shotgun (WGS) entry which is preliminary data.</text>
</comment>
<sequence length="313" mass="33991">MNLQSLARRVRSEWRAPASAGRGVLDAAVRFIVEVSPYSSSLAIARTLLALSTLLTVLLTPSAALFIGSPDNPDGVVCDAATARWSLFCMAGGATPMTMTLVIVVMVAVLSGYLPAVTAVPHWWVAWSLNIGSPIRDGGDQVAAVLTLLLVPLLLLDRRRSHWSPDRRWSARPWGVRGVAWGVLVIVWVQASVLYANAAIAKFAVAEWANGTALWYWIQEPSFRPPAAFLWLARVAQDALAGAVIVNYGVLALELLAAALLFVRPGVRRVALPILIAFHISIGVMFGLWSFFLSMAALLVLYLRVPRNDRMDA</sequence>
<dbReference type="SMART" id="SM00752">
    <property type="entry name" value="HTTM"/>
    <property type="match status" value="1"/>
</dbReference>
<feature type="transmembrane region" description="Helical" evidence="5">
    <location>
        <begin position="178"/>
        <end position="200"/>
    </location>
</feature>
<dbReference type="PANTHER" id="PTHR39535">
    <property type="entry name" value="SPORULATION-DELAYING PROTEIN SDPB"/>
    <property type="match status" value="1"/>
</dbReference>
<feature type="transmembrane region" description="Helical" evidence="5">
    <location>
        <begin position="270"/>
        <end position="303"/>
    </location>
</feature>
<keyword evidence="2 5" id="KW-0812">Transmembrane</keyword>
<dbReference type="RefSeq" id="WP_340197852.1">
    <property type="nucleotide sequence ID" value="NZ_JBBKAP010000076.1"/>
</dbReference>
<dbReference type="InterPro" id="IPR011020">
    <property type="entry name" value="HTTM-like"/>
</dbReference>
<evidence type="ECO:0000313" key="8">
    <source>
        <dbReference type="Proteomes" id="UP001370299"/>
    </source>
</evidence>
<name>A0ABU8YEZ4_9MICO</name>
<evidence type="ECO:0000256" key="1">
    <source>
        <dbReference type="ARBA" id="ARBA00004127"/>
    </source>
</evidence>
<gene>
    <name evidence="7" type="ORF">WMN62_16590</name>
</gene>
<protein>
    <submittedName>
        <fullName evidence="7">Sporulation-delaying protein SdpB family protein</fullName>
    </submittedName>
</protein>
<organism evidence="7 8">
    <name type="scientific">Curtobacterium citreum</name>
    <dbReference type="NCBI Taxonomy" id="2036"/>
    <lineage>
        <taxon>Bacteria</taxon>
        <taxon>Bacillati</taxon>
        <taxon>Actinomycetota</taxon>
        <taxon>Actinomycetes</taxon>
        <taxon>Micrococcales</taxon>
        <taxon>Microbacteriaceae</taxon>
        <taxon>Curtobacterium</taxon>
    </lineage>
</organism>
<proteinExistence type="predicted"/>
<dbReference type="InterPro" id="IPR053934">
    <property type="entry name" value="HTTM_dom"/>
</dbReference>
<keyword evidence="4 5" id="KW-0472">Membrane</keyword>
<comment type="subcellular location">
    <subcellularLocation>
        <location evidence="1">Endomembrane system</location>
        <topology evidence="1">Multi-pass membrane protein</topology>
    </subcellularLocation>
</comment>
<dbReference type="PANTHER" id="PTHR39535:SF2">
    <property type="entry name" value="HTTM DOMAIN-CONTAINING PROTEIN"/>
    <property type="match status" value="1"/>
</dbReference>
<feature type="domain" description="HTTM-like" evidence="6">
    <location>
        <begin position="34"/>
        <end position="307"/>
    </location>
</feature>
<keyword evidence="3 5" id="KW-1133">Transmembrane helix</keyword>
<dbReference type="InterPro" id="IPR052964">
    <property type="entry name" value="Sporulation_signal_mat"/>
</dbReference>
<dbReference type="EMBL" id="JBBLYY010000077">
    <property type="protein sequence ID" value="MEK0173094.1"/>
    <property type="molecule type" value="Genomic_DNA"/>
</dbReference>
<reference evidence="7 8" key="1">
    <citation type="submission" date="2024-03" db="EMBL/GenBank/DDBJ databases">
        <title>Whole genomes of four grape xylem sap localized bacterial endophytes.</title>
        <authorList>
            <person name="Kumar G."/>
            <person name="Savka M.A."/>
        </authorList>
    </citation>
    <scope>NUCLEOTIDE SEQUENCE [LARGE SCALE GENOMIC DNA]</scope>
    <source>
        <strain evidence="7 8">RIT_GXS8</strain>
    </source>
</reference>
<feature type="transmembrane region" description="Helical" evidence="5">
    <location>
        <begin position="141"/>
        <end position="157"/>
    </location>
</feature>
<evidence type="ECO:0000256" key="2">
    <source>
        <dbReference type="ARBA" id="ARBA00022692"/>
    </source>
</evidence>
<dbReference type="Pfam" id="PF05090">
    <property type="entry name" value="HTTM"/>
    <property type="match status" value="1"/>
</dbReference>
<evidence type="ECO:0000256" key="4">
    <source>
        <dbReference type="ARBA" id="ARBA00023136"/>
    </source>
</evidence>
<evidence type="ECO:0000259" key="6">
    <source>
        <dbReference type="SMART" id="SM00752"/>
    </source>
</evidence>
<dbReference type="Proteomes" id="UP001370299">
    <property type="component" value="Unassembled WGS sequence"/>
</dbReference>
<accession>A0ABU8YEZ4</accession>
<keyword evidence="8" id="KW-1185">Reference proteome</keyword>
<evidence type="ECO:0000256" key="3">
    <source>
        <dbReference type="ARBA" id="ARBA00022989"/>
    </source>
</evidence>
<dbReference type="InterPro" id="IPR023894">
    <property type="entry name" value="Sporulation_SdpB"/>
</dbReference>
<feature type="transmembrane region" description="Helical" evidence="5">
    <location>
        <begin position="239"/>
        <end position="263"/>
    </location>
</feature>